<dbReference type="PANTHER" id="PTHR43851">
    <property type="match status" value="1"/>
</dbReference>
<proteinExistence type="inferred from homology"/>
<organism evidence="7 8">
    <name type="scientific">Methylobrevis pamukkalensis</name>
    <dbReference type="NCBI Taxonomy" id="1439726"/>
    <lineage>
        <taxon>Bacteria</taxon>
        <taxon>Pseudomonadati</taxon>
        <taxon>Pseudomonadota</taxon>
        <taxon>Alphaproteobacteria</taxon>
        <taxon>Hyphomicrobiales</taxon>
        <taxon>Pleomorphomonadaceae</taxon>
        <taxon>Methylobrevis</taxon>
    </lineage>
</organism>
<dbReference type="PANTHER" id="PTHR43851:SF3">
    <property type="entry name" value="COENZYME Q8"/>
    <property type="match status" value="1"/>
</dbReference>
<dbReference type="Proteomes" id="UP000094622">
    <property type="component" value="Unassembled WGS sequence"/>
</dbReference>
<dbReference type="AlphaFoldDB" id="A0A1E3GYB9"/>
<evidence type="ECO:0000259" key="6">
    <source>
        <dbReference type="Pfam" id="PF03109"/>
    </source>
</evidence>
<feature type="region of interest" description="Disordered" evidence="5">
    <location>
        <begin position="284"/>
        <end position="303"/>
    </location>
</feature>
<dbReference type="InterPro" id="IPR011009">
    <property type="entry name" value="Kinase-like_dom_sf"/>
</dbReference>
<dbReference type="Pfam" id="PF03109">
    <property type="entry name" value="ABC1"/>
    <property type="match status" value="1"/>
</dbReference>
<keyword evidence="3" id="KW-0547">Nucleotide-binding</keyword>
<accession>A0A1E3GYB9</accession>
<evidence type="ECO:0000313" key="7">
    <source>
        <dbReference type="EMBL" id="ODN68556.1"/>
    </source>
</evidence>
<dbReference type="GO" id="GO:0006744">
    <property type="term" value="P:ubiquinone biosynthetic process"/>
    <property type="evidence" value="ECO:0007669"/>
    <property type="project" value="TreeGrafter"/>
</dbReference>
<evidence type="ECO:0000256" key="2">
    <source>
        <dbReference type="ARBA" id="ARBA00022679"/>
    </source>
</evidence>
<keyword evidence="4" id="KW-0067">ATP-binding</keyword>
<dbReference type="PATRIC" id="fig|1439726.3.peg.4381"/>
<dbReference type="InterPro" id="IPR034646">
    <property type="entry name" value="ADCK3_dom"/>
</dbReference>
<evidence type="ECO:0000313" key="8">
    <source>
        <dbReference type="Proteomes" id="UP000094622"/>
    </source>
</evidence>
<evidence type="ECO:0000256" key="4">
    <source>
        <dbReference type="ARBA" id="ARBA00022840"/>
    </source>
</evidence>
<dbReference type="SUPFAM" id="SSF56112">
    <property type="entry name" value="Protein kinase-like (PK-like)"/>
    <property type="match status" value="1"/>
</dbReference>
<gene>
    <name evidence="7" type="primary">ubiB_2</name>
    <name evidence="7" type="ORF">A6302_04144</name>
</gene>
<dbReference type="CDD" id="cd13970">
    <property type="entry name" value="ABC1_ADCK3"/>
    <property type="match status" value="1"/>
</dbReference>
<keyword evidence="2 7" id="KW-0808">Transferase</keyword>
<evidence type="ECO:0000256" key="5">
    <source>
        <dbReference type="SAM" id="MobiDB-lite"/>
    </source>
</evidence>
<dbReference type="InterPro" id="IPR051409">
    <property type="entry name" value="Atypical_kinase_ADCK"/>
</dbReference>
<evidence type="ECO:0000256" key="3">
    <source>
        <dbReference type="ARBA" id="ARBA00022741"/>
    </source>
</evidence>
<name>A0A1E3GYB9_9HYPH</name>
<sequence>MTSSRDEASRDEERNRLSARATRYARVGANLGGVAARLAGQRLFGRDDASGAAALAAALGGLKGPLMKVAQLLATIPDVLPPEYAEELSQLQSNAPPMGPAFVKRRMIAELGLDWERRFGSFDRQPAHAASLGQVHRAVGKDGRALAVKLQYPEMASAVEADLSQLDLAFSLHRRMGAVIDTSEIRHEISERIREELDYAREARHAALYGAIFAGEPVVRVPEVIADLSTRRLLTMSWLDGQRLLDFKTAPQETRNRIARAMFAAWWHPFARFGVIHGDPHLATTRSSPRTASRRASTCSTTAASASSRRASLPAWWISTVACRRATRPGSSPPTRPGASRG</sequence>
<feature type="domain" description="ABC1 atypical kinase-like" evidence="6">
    <location>
        <begin position="90"/>
        <end position="282"/>
    </location>
</feature>
<protein>
    <recommendedName>
        <fullName evidence="6">ABC1 atypical kinase-like domain-containing protein</fullName>
    </recommendedName>
</protein>
<comment type="caution">
    <text evidence="7">The sequence shown here is derived from an EMBL/GenBank/DDBJ whole genome shotgun (WGS) entry which is preliminary data.</text>
</comment>
<dbReference type="GO" id="GO:0005524">
    <property type="term" value="F:ATP binding"/>
    <property type="evidence" value="ECO:0007669"/>
    <property type="project" value="UniProtKB-KW"/>
</dbReference>
<dbReference type="EMBL" id="MCRJ01000160">
    <property type="protein sequence ID" value="ODN68556.1"/>
    <property type="molecule type" value="Genomic_DNA"/>
</dbReference>
<comment type="similarity">
    <text evidence="1">Belongs to the protein kinase superfamily. ADCK protein kinase family.</text>
</comment>
<keyword evidence="8" id="KW-1185">Reference proteome</keyword>
<reference evidence="7 8" key="1">
    <citation type="submission" date="2016-07" db="EMBL/GenBank/DDBJ databases">
        <title>Draft Genome Sequence of Methylobrevis pamukkalensis PK2.</title>
        <authorList>
            <person name="Vasilenko O.V."/>
            <person name="Doronina N.V."/>
            <person name="Shmareva M.N."/>
            <person name="Tarlachkov S.V."/>
            <person name="Mustakhimov I."/>
            <person name="Trotsenko Y.A."/>
        </authorList>
    </citation>
    <scope>NUCLEOTIDE SEQUENCE [LARGE SCALE GENOMIC DNA]</scope>
    <source>
        <strain evidence="7 8">PK2</strain>
    </source>
</reference>
<dbReference type="InterPro" id="IPR004147">
    <property type="entry name" value="ABC1_dom"/>
</dbReference>
<evidence type="ECO:0000256" key="1">
    <source>
        <dbReference type="ARBA" id="ARBA00009670"/>
    </source>
</evidence>
<dbReference type="GO" id="GO:0016740">
    <property type="term" value="F:transferase activity"/>
    <property type="evidence" value="ECO:0007669"/>
    <property type="project" value="UniProtKB-KW"/>
</dbReference>